<protein>
    <recommendedName>
        <fullName evidence="1">GH18 domain-containing protein</fullName>
    </recommendedName>
</protein>
<dbReference type="EMBL" id="ABXP02000090">
    <property type="protein sequence ID" value="KKC29365.1"/>
    <property type="molecule type" value="Genomic_DNA"/>
</dbReference>
<proteinExistence type="predicted"/>
<dbReference type="PROSITE" id="PS51910">
    <property type="entry name" value="GH18_2"/>
    <property type="match status" value="1"/>
</dbReference>
<dbReference type="InterPro" id="IPR017853">
    <property type="entry name" value="GH"/>
</dbReference>
<dbReference type="AlphaFoldDB" id="A0A0F5PL86"/>
<name>A0A0F5PL86_9THEO</name>
<dbReference type="PANTHER" id="PTHR46066">
    <property type="entry name" value="CHITINASE DOMAIN-CONTAINING PROTEIN 1 FAMILY MEMBER"/>
    <property type="match status" value="1"/>
</dbReference>
<dbReference type="InterPro" id="IPR001223">
    <property type="entry name" value="Glyco_hydro18_cat"/>
</dbReference>
<comment type="caution">
    <text evidence="2">The sequence shown here is derived from an EMBL/GenBank/DDBJ whole genome shotgun (WGS) entry which is preliminary data.</text>
</comment>
<dbReference type="SUPFAM" id="SSF51445">
    <property type="entry name" value="(Trans)glycosidases"/>
    <property type="match status" value="1"/>
</dbReference>
<reference evidence="3" key="3">
    <citation type="submission" date="2015-02" db="EMBL/GenBank/DDBJ databases">
        <title>Genome analysis of three genomes within the thermophilic hydrogenogenic bacterial species Caldanaerobacter subterraneus.</title>
        <authorList>
            <person name="Sant'Anna F.H."/>
            <person name="Lebedinsky A."/>
            <person name="Sokolova T."/>
            <person name="Robb F.T."/>
            <person name="Gonzalez J.M."/>
        </authorList>
    </citation>
    <scope>NUCLEOTIDE SEQUENCE [LARGE SCALE GENOMIC DNA]</scope>
    <source>
        <strain evidence="3">DSM 12653</strain>
    </source>
</reference>
<evidence type="ECO:0000313" key="2">
    <source>
        <dbReference type="EMBL" id="KKC29365.1"/>
    </source>
</evidence>
<evidence type="ECO:0000313" key="3">
    <source>
        <dbReference type="Proteomes" id="UP000010146"/>
    </source>
</evidence>
<reference evidence="2 3" key="1">
    <citation type="submission" date="2008-07" db="EMBL/GenBank/DDBJ databases">
        <authorList>
            <person name="Gonzalez J."/>
            <person name="Sokolova T."/>
            <person name="Ferriera S."/>
            <person name="Johnson J."/>
            <person name="Kravitz S."/>
            <person name="Beeson K."/>
            <person name="Sutton G."/>
            <person name="Rogers Y.-H."/>
            <person name="Friedman R."/>
            <person name="Frazier M."/>
            <person name="Venter J.C."/>
        </authorList>
    </citation>
    <scope>NUCLEOTIDE SEQUENCE [LARGE SCALE GENOMIC DNA]</scope>
    <source>
        <strain evidence="2 3">DSM 12653</strain>
    </source>
</reference>
<reference evidence="2 3" key="2">
    <citation type="journal article" date="2015" name="BMC Genomics">
        <title>Analysis of three genomes within the thermophilic bacterial species Caldanaerobacter subterraneus with a focus on carbon monoxide dehydrogenase evolution and hydrolase diversity.</title>
        <authorList>
            <person name="Sant'Anna F.H."/>
            <person name="Lebedinsky A.V."/>
            <person name="Sokolova T.G."/>
            <person name="Robb F.T."/>
            <person name="Gonzalez J.M."/>
        </authorList>
    </citation>
    <scope>NUCLEOTIDE SEQUENCE [LARGE SCALE GENOMIC DNA]</scope>
    <source>
        <strain evidence="2 3">DSM 12653</strain>
    </source>
</reference>
<accession>A0A0F5PL86</accession>
<dbReference type="Pfam" id="PF00704">
    <property type="entry name" value="Glyco_hydro_18"/>
    <property type="match status" value="1"/>
</dbReference>
<feature type="domain" description="GH18" evidence="1">
    <location>
        <begin position="46"/>
        <end position="361"/>
    </location>
</feature>
<dbReference type="InterPro" id="IPR011583">
    <property type="entry name" value="Chitinase_II/V-like_cat"/>
</dbReference>
<dbReference type="RefSeq" id="WP_011025943.1">
    <property type="nucleotide sequence ID" value="NZ_ABXP02000090.1"/>
</dbReference>
<dbReference type="PANTHER" id="PTHR46066:SF2">
    <property type="entry name" value="CHITINASE DOMAIN-CONTAINING PROTEIN 1"/>
    <property type="match status" value="1"/>
</dbReference>
<sequence>MKRKNLIMTILVIFIVVSLIFLNGCKSGTQKQFFKPFAGVKGKKLQVVGFYMDSQGYDNSYQSLVRYSKYIDTLSPLWLTVEGDGTVKDSTNPQALNYAKKQGIKVVPLVNVANSKDEVLLDPNIRDKVISQLVVLLKKHDFDGYNIDFEFIPHGEKNYVKDKDYLTAFVAKLKPLVKKEGKILDISVIPHYQVPKEISGIYDYRELAHLVDHVTLMTYDRHNASTPPGPVSPEQWVEYNVKDALNEGFKPEQICLGVATYGYDWPASKSGGFSRPTKEIMTKAKLQGIEIKWSDKYQEPYYTYYDKITGTTREVWFENSYTLAEKIEVAKRYNLHGICVWRIGFETPSFWKVIDQKIGAR</sequence>
<dbReference type="GO" id="GO:0005975">
    <property type="term" value="P:carbohydrate metabolic process"/>
    <property type="evidence" value="ECO:0007669"/>
    <property type="project" value="InterPro"/>
</dbReference>
<dbReference type="GO" id="GO:0008061">
    <property type="term" value="F:chitin binding"/>
    <property type="evidence" value="ECO:0007669"/>
    <property type="project" value="InterPro"/>
</dbReference>
<organism evidence="2 3">
    <name type="scientific">Caldanaerobacter subterraneus subsp. pacificus DSM 12653</name>
    <dbReference type="NCBI Taxonomy" id="391606"/>
    <lineage>
        <taxon>Bacteria</taxon>
        <taxon>Bacillati</taxon>
        <taxon>Bacillota</taxon>
        <taxon>Clostridia</taxon>
        <taxon>Thermoanaerobacterales</taxon>
        <taxon>Thermoanaerobacteraceae</taxon>
        <taxon>Caldanaerobacter</taxon>
    </lineage>
</organism>
<evidence type="ECO:0000259" key="1">
    <source>
        <dbReference type="PROSITE" id="PS51910"/>
    </source>
</evidence>
<dbReference type="Gene3D" id="3.10.50.10">
    <property type="match status" value="1"/>
</dbReference>
<dbReference type="Gene3D" id="3.20.20.80">
    <property type="entry name" value="Glycosidases"/>
    <property type="match status" value="1"/>
</dbReference>
<dbReference type="InterPro" id="IPR029070">
    <property type="entry name" value="Chitinase_insertion_sf"/>
</dbReference>
<dbReference type="SMART" id="SM00636">
    <property type="entry name" value="Glyco_18"/>
    <property type="match status" value="1"/>
</dbReference>
<gene>
    <name evidence="2" type="ORF">CDSM653_01622</name>
</gene>
<dbReference type="Proteomes" id="UP000010146">
    <property type="component" value="Unassembled WGS sequence"/>
</dbReference>